<protein>
    <submittedName>
        <fullName evidence="1">Uncharacterized protein</fullName>
    </submittedName>
</protein>
<reference evidence="1" key="1">
    <citation type="journal article" date="2020" name="J Insects Food Feed">
        <title>The yellow mealworm (Tenebrio molitor) genome: a resource for the emerging insects as food and feed industry.</title>
        <authorList>
            <person name="Eriksson T."/>
            <person name="Andere A."/>
            <person name="Kelstrup H."/>
            <person name="Emery V."/>
            <person name="Picard C."/>
        </authorList>
    </citation>
    <scope>NUCLEOTIDE SEQUENCE</scope>
    <source>
        <strain evidence="1">Stoneville</strain>
        <tissue evidence="1">Whole head</tissue>
    </source>
</reference>
<reference evidence="1" key="2">
    <citation type="submission" date="2021-08" db="EMBL/GenBank/DDBJ databases">
        <authorList>
            <person name="Eriksson T."/>
        </authorList>
    </citation>
    <scope>NUCLEOTIDE SEQUENCE</scope>
    <source>
        <strain evidence="1">Stoneville</strain>
        <tissue evidence="1">Whole head</tissue>
    </source>
</reference>
<proteinExistence type="predicted"/>
<dbReference type="Proteomes" id="UP000719412">
    <property type="component" value="Unassembled WGS sequence"/>
</dbReference>
<name>A0A8J6HJA2_TENMO</name>
<dbReference type="AlphaFoldDB" id="A0A8J6HJA2"/>
<keyword evidence="2" id="KW-1185">Reference proteome</keyword>
<accession>A0A8J6HJA2</accession>
<comment type="caution">
    <text evidence="1">The sequence shown here is derived from an EMBL/GenBank/DDBJ whole genome shotgun (WGS) entry which is preliminary data.</text>
</comment>
<evidence type="ECO:0000313" key="2">
    <source>
        <dbReference type="Proteomes" id="UP000719412"/>
    </source>
</evidence>
<sequence>MKVWGSGNTPTTDQADLERSVVSVVAAWRAWDEGHRTRRAEGSGARKRITPREDRLLRIMALRETLRTYYSICCGSVVCSRRYAHSYAYCTPSPTFNGANFLAPAFGAPINTVTYVWNVLVGILIQRIPSPQPREEVRLSGTIGGKASIPSSIINKSIKGDLSSTSHPSSIIPGCPGQYRYCSSNLRWPLRMRRKRSAMQDVEPRCDKVKRYFYGWCTVLETLGPWCLPDKKLVVPREKLERQRLKMLFFSPLMTTVVYLKNYIYRDLSIFWKN</sequence>
<organism evidence="1 2">
    <name type="scientific">Tenebrio molitor</name>
    <name type="common">Yellow mealworm beetle</name>
    <dbReference type="NCBI Taxonomy" id="7067"/>
    <lineage>
        <taxon>Eukaryota</taxon>
        <taxon>Metazoa</taxon>
        <taxon>Ecdysozoa</taxon>
        <taxon>Arthropoda</taxon>
        <taxon>Hexapoda</taxon>
        <taxon>Insecta</taxon>
        <taxon>Pterygota</taxon>
        <taxon>Neoptera</taxon>
        <taxon>Endopterygota</taxon>
        <taxon>Coleoptera</taxon>
        <taxon>Polyphaga</taxon>
        <taxon>Cucujiformia</taxon>
        <taxon>Tenebrionidae</taxon>
        <taxon>Tenebrio</taxon>
    </lineage>
</organism>
<evidence type="ECO:0000313" key="1">
    <source>
        <dbReference type="EMBL" id="KAH0814623.1"/>
    </source>
</evidence>
<gene>
    <name evidence="1" type="ORF">GEV33_008168</name>
</gene>
<dbReference type="EMBL" id="JABDTM020024101">
    <property type="protein sequence ID" value="KAH0814623.1"/>
    <property type="molecule type" value="Genomic_DNA"/>
</dbReference>